<evidence type="ECO:0000313" key="5">
    <source>
        <dbReference type="Proteomes" id="UP000176451"/>
    </source>
</evidence>
<comment type="similarity">
    <text evidence="1">Belongs to the UPF0749 family.</text>
</comment>
<evidence type="ECO:0000256" key="1">
    <source>
        <dbReference type="ARBA" id="ARBA00009108"/>
    </source>
</evidence>
<organism evidence="4 5">
    <name type="scientific">Candidatus Berkelbacteria bacterium RIFCSPHIGHO2_12_FULL_36_9</name>
    <dbReference type="NCBI Taxonomy" id="1797469"/>
    <lineage>
        <taxon>Bacteria</taxon>
        <taxon>Candidatus Berkelbacteria</taxon>
    </lineage>
</organism>
<dbReference type="PANTHER" id="PTHR37313">
    <property type="entry name" value="UPF0749 PROTEIN RV1825"/>
    <property type="match status" value="1"/>
</dbReference>
<proteinExistence type="inferred from homology"/>
<keyword evidence="3" id="KW-0812">Transmembrane</keyword>
<evidence type="ECO:0008006" key="6">
    <source>
        <dbReference type="Google" id="ProtNLM"/>
    </source>
</evidence>
<accession>A0A1F5EKF2</accession>
<dbReference type="STRING" id="1797469.A3F08_01595"/>
<dbReference type="PANTHER" id="PTHR37313:SF2">
    <property type="entry name" value="UPF0749 PROTEIN YLXX"/>
    <property type="match status" value="1"/>
</dbReference>
<feature type="coiled-coil region" evidence="2">
    <location>
        <begin position="47"/>
        <end position="95"/>
    </location>
</feature>
<evidence type="ECO:0000256" key="3">
    <source>
        <dbReference type="SAM" id="Phobius"/>
    </source>
</evidence>
<dbReference type="Proteomes" id="UP000176451">
    <property type="component" value="Unassembled WGS sequence"/>
</dbReference>
<evidence type="ECO:0000313" key="4">
    <source>
        <dbReference type="EMBL" id="OGD67865.1"/>
    </source>
</evidence>
<dbReference type="Pfam" id="PF05949">
    <property type="entry name" value="DUF881"/>
    <property type="match status" value="1"/>
</dbReference>
<dbReference type="Gene3D" id="3.30.70.1880">
    <property type="entry name" value="Protein of unknown function DUF881"/>
    <property type="match status" value="1"/>
</dbReference>
<feature type="transmembrane region" description="Helical" evidence="3">
    <location>
        <begin position="7"/>
        <end position="27"/>
    </location>
</feature>
<keyword evidence="2" id="KW-0175">Coiled coil</keyword>
<comment type="caution">
    <text evidence="4">The sequence shown here is derived from an EMBL/GenBank/DDBJ whole genome shotgun (WGS) entry which is preliminary data.</text>
</comment>
<sequence>MFQRKDYILLGFICLTLGFFIIQQFYLHKKITKTIQPENENNLALEVSELIKTNTLLQAEIEELNSQHEKLSRSAADAKSANETIEENLKKYKIILGLGEISGEGVEIVFENKVNSTQLIDLINAIKNIGVEAMQVNNERIIHSTSIGGGLFNPPTIVKAIGNKNILYESLVRPGGILEQIGAGNVSKKDNIVIKAK</sequence>
<dbReference type="EMBL" id="MEZV01000006">
    <property type="protein sequence ID" value="OGD67865.1"/>
    <property type="molecule type" value="Genomic_DNA"/>
</dbReference>
<keyword evidence="3" id="KW-1133">Transmembrane helix</keyword>
<evidence type="ECO:0000256" key="2">
    <source>
        <dbReference type="SAM" id="Coils"/>
    </source>
</evidence>
<protein>
    <recommendedName>
        <fullName evidence="6">DUF881 domain-containing protein</fullName>
    </recommendedName>
</protein>
<name>A0A1F5EKF2_9BACT</name>
<keyword evidence="3" id="KW-0472">Membrane</keyword>
<reference evidence="4 5" key="1">
    <citation type="journal article" date="2016" name="Nat. Commun.">
        <title>Thousands of microbial genomes shed light on interconnected biogeochemical processes in an aquifer system.</title>
        <authorList>
            <person name="Anantharaman K."/>
            <person name="Brown C.T."/>
            <person name="Hug L.A."/>
            <person name="Sharon I."/>
            <person name="Castelle C.J."/>
            <person name="Probst A.J."/>
            <person name="Thomas B.C."/>
            <person name="Singh A."/>
            <person name="Wilkins M.J."/>
            <person name="Karaoz U."/>
            <person name="Brodie E.L."/>
            <person name="Williams K.H."/>
            <person name="Hubbard S.S."/>
            <person name="Banfield J.F."/>
        </authorList>
    </citation>
    <scope>NUCLEOTIDE SEQUENCE [LARGE SCALE GENOMIC DNA]</scope>
</reference>
<dbReference type="InterPro" id="IPR010273">
    <property type="entry name" value="DUF881"/>
</dbReference>
<dbReference type="AlphaFoldDB" id="A0A1F5EKF2"/>
<gene>
    <name evidence="4" type="ORF">A3F08_01595</name>
</gene>